<evidence type="ECO:0008006" key="5">
    <source>
        <dbReference type="Google" id="ProtNLM"/>
    </source>
</evidence>
<accession>A0A849SL58</accession>
<dbReference type="InterPro" id="IPR007809">
    <property type="entry name" value="FlgN-like"/>
</dbReference>
<protein>
    <recommendedName>
        <fullName evidence="5">Flagellar protein FlgN</fullName>
    </recommendedName>
</protein>
<dbReference type="AlphaFoldDB" id="A0A849SL58"/>
<organism evidence="3 4">
    <name type="scientific">Eiseniibacteriota bacterium</name>
    <dbReference type="NCBI Taxonomy" id="2212470"/>
    <lineage>
        <taxon>Bacteria</taxon>
        <taxon>Candidatus Eiseniibacteriota</taxon>
    </lineage>
</organism>
<evidence type="ECO:0000256" key="2">
    <source>
        <dbReference type="SAM" id="MobiDB-lite"/>
    </source>
</evidence>
<sequence length="177" mass="18792">MNMPPAPPPFEPAPRPAVATPLARLVAALERESTALRELAATLGRQRTHLSRDATDELEAESQNATRVLSALEEARRHRADCVRGMGADPEDSKALTRTAAADSSGRVAAACALLRKASADAAREAAINKKVIAAAQEAHHSFIATLFSADTPSVYPASPEPHEALVRQGALFDRRA</sequence>
<evidence type="ECO:0000313" key="3">
    <source>
        <dbReference type="EMBL" id="NOT33314.1"/>
    </source>
</evidence>
<dbReference type="InterPro" id="IPR036679">
    <property type="entry name" value="FlgN-like_sf"/>
</dbReference>
<keyword evidence="1" id="KW-1005">Bacterial flagellum biogenesis</keyword>
<evidence type="ECO:0000256" key="1">
    <source>
        <dbReference type="ARBA" id="ARBA00022795"/>
    </source>
</evidence>
<feature type="region of interest" description="Disordered" evidence="2">
    <location>
        <begin position="82"/>
        <end position="101"/>
    </location>
</feature>
<dbReference type="Gene3D" id="1.20.58.300">
    <property type="entry name" value="FlgN-like"/>
    <property type="match status" value="1"/>
</dbReference>
<gene>
    <name evidence="3" type="ORF">HOP12_03995</name>
</gene>
<dbReference type="Pfam" id="PF05130">
    <property type="entry name" value="FlgN"/>
    <property type="match status" value="1"/>
</dbReference>
<comment type="caution">
    <text evidence="3">The sequence shown here is derived from an EMBL/GenBank/DDBJ whole genome shotgun (WGS) entry which is preliminary data.</text>
</comment>
<reference evidence="3 4" key="1">
    <citation type="submission" date="2020-04" db="EMBL/GenBank/DDBJ databases">
        <title>Metagenomic profiling of ammonia- and methane-oxidizing microorganisms in a Dutch drinking water treatment plant.</title>
        <authorList>
            <person name="Poghosyan L."/>
            <person name="Leucker S."/>
        </authorList>
    </citation>
    <scope>NUCLEOTIDE SEQUENCE [LARGE SCALE GENOMIC DNA]</scope>
    <source>
        <strain evidence="3">S-RSF-IL-03</strain>
    </source>
</reference>
<dbReference type="SUPFAM" id="SSF140566">
    <property type="entry name" value="FlgN-like"/>
    <property type="match status" value="1"/>
</dbReference>
<proteinExistence type="predicted"/>
<dbReference type="Proteomes" id="UP000580839">
    <property type="component" value="Unassembled WGS sequence"/>
</dbReference>
<name>A0A849SL58_UNCEI</name>
<evidence type="ECO:0000313" key="4">
    <source>
        <dbReference type="Proteomes" id="UP000580839"/>
    </source>
</evidence>
<dbReference type="EMBL" id="JABFRW010000041">
    <property type="protein sequence ID" value="NOT33314.1"/>
    <property type="molecule type" value="Genomic_DNA"/>
</dbReference>
<dbReference type="GO" id="GO:0044780">
    <property type="term" value="P:bacterial-type flagellum assembly"/>
    <property type="evidence" value="ECO:0007669"/>
    <property type="project" value="InterPro"/>
</dbReference>